<comment type="caution">
    <text evidence="2">The sequence shown here is derived from an EMBL/GenBank/DDBJ whole genome shotgun (WGS) entry which is preliminary data.</text>
</comment>
<dbReference type="InterPro" id="IPR007612">
    <property type="entry name" value="LOR"/>
</dbReference>
<dbReference type="Gene3D" id="2.40.160.200">
    <property type="entry name" value="LURP1-related"/>
    <property type="match status" value="1"/>
</dbReference>
<organism evidence="2 3">
    <name type="scientific">Colocasia esculenta</name>
    <name type="common">Wild taro</name>
    <name type="synonym">Arum esculentum</name>
    <dbReference type="NCBI Taxonomy" id="4460"/>
    <lineage>
        <taxon>Eukaryota</taxon>
        <taxon>Viridiplantae</taxon>
        <taxon>Streptophyta</taxon>
        <taxon>Embryophyta</taxon>
        <taxon>Tracheophyta</taxon>
        <taxon>Spermatophyta</taxon>
        <taxon>Magnoliopsida</taxon>
        <taxon>Liliopsida</taxon>
        <taxon>Araceae</taxon>
        <taxon>Aroideae</taxon>
        <taxon>Colocasieae</taxon>
        <taxon>Colocasia</taxon>
    </lineage>
</organism>
<dbReference type="Pfam" id="PF04525">
    <property type="entry name" value="LOR"/>
    <property type="match status" value="1"/>
</dbReference>
<reference evidence="2" key="1">
    <citation type="submission" date="2017-07" db="EMBL/GenBank/DDBJ databases">
        <title>Taro Niue Genome Assembly and Annotation.</title>
        <authorList>
            <person name="Atibalentja N."/>
            <person name="Keating K."/>
            <person name="Fields C.J."/>
        </authorList>
    </citation>
    <scope>NUCLEOTIDE SEQUENCE</scope>
    <source>
        <strain evidence="2">Niue_2</strain>
        <tissue evidence="2">Leaf</tissue>
    </source>
</reference>
<dbReference type="Proteomes" id="UP000652761">
    <property type="component" value="Unassembled WGS sequence"/>
</dbReference>
<dbReference type="PANTHER" id="PTHR31087">
    <property type="match status" value="1"/>
</dbReference>
<gene>
    <name evidence="2" type="ORF">Taro_051888</name>
</gene>
<dbReference type="InterPro" id="IPR025659">
    <property type="entry name" value="Tubby-like_C"/>
</dbReference>
<protein>
    <recommendedName>
        <fullName evidence="4">Protein LURP-one-related 6</fullName>
    </recommendedName>
</protein>
<accession>A0A843XH15</accession>
<dbReference type="InterPro" id="IPR038595">
    <property type="entry name" value="LOR_sf"/>
</dbReference>
<evidence type="ECO:0008006" key="4">
    <source>
        <dbReference type="Google" id="ProtNLM"/>
    </source>
</evidence>
<name>A0A843XH15_COLES</name>
<comment type="similarity">
    <text evidence="1">Belongs to the LOR family.</text>
</comment>
<dbReference type="EMBL" id="NMUH01008512">
    <property type="protein sequence ID" value="MQM18888.1"/>
    <property type="molecule type" value="Genomic_DNA"/>
</dbReference>
<sequence>MAPVVSKIFCSLHQTMLIIRKRPLVVNGGGFVVTNYTQRVLFTVDGCGTLGAEGQLLLRDGHGEPILFIRKKGGIVQALSVQNQWRGYLMDYEGVGNSVFSLREPKSYLTKNCKIKVSVEPKGKNSWEFEVQGSFAERACTIKDRRGNVVAQMGVQREIDAMASKDVYHVVVQPGYDQAFVVGIIAVLDNINGESTRC</sequence>
<evidence type="ECO:0000313" key="2">
    <source>
        <dbReference type="EMBL" id="MQM18888.1"/>
    </source>
</evidence>
<dbReference type="OrthoDB" id="1916253at2759"/>
<dbReference type="PANTHER" id="PTHR31087:SF3">
    <property type="entry name" value="PROTEIN LURP-ONE-RELATED 6"/>
    <property type="match status" value="1"/>
</dbReference>
<evidence type="ECO:0000313" key="3">
    <source>
        <dbReference type="Proteomes" id="UP000652761"/>
    </source>
</evidence>
<evidence type="ECO:0000256" key="1">
    <source>
        <dbReference type="ARBA" id="ARBA00005437"/>
    </source>
</evidence>
<dbReference type="AlphaFoldDB" id="A0A843XH15"/>
<proteinExistence type="inferred from homology"/>
<keyword evidence="3" id="KW-1185">Reference proteome</keyword>
<dbReference type="SUPFAM" id="SSF54518">
    <property type="entry name" value="Tubby C-terminal domain-like"/>
    <property type="match status" value="1"/>
</dbReference>